<organism evidence="19 20">
    <name type="scientific">Sulfoacidibacillus ferrooxidans</name>
    <dbReference type="NCBI Taxonomy" id="2005001"/>
    <lineage>
        <taxon>Bacteria</taxon>
        <taxon>Bacillati</taxon>
        <taxon>Bacillota</taxon>
        <taxon>Bacilli</taxon>
        <taxon>Bacillales</taxon>
        <taxon>Alicyclobacillaceae</taxon>
        <taxon>Sulfoacidibacillus</taxon>
    </lineage>
</organism>
<evidence type="ECO:0000256" key="10">
    <source>
        <dbReference type="NCBIfam" id="TIGR00232"/>
    </source>
</evidence>
<feature type="binding site" evidence="12">
    <location>
        <position position="479"/>
    </location>
    <ligand>
        <name>substrate</name>
    </ligand>
</feature>
<comment type="function">
    <text evidence="16">Catalyzes the transfer of a two-carbon ketol group from a ketose donor to an aldose acceptor, via a covalent intermediate with the cofactor thiamine pyrophosphate.</text>
</comment>
<dbReference type="GO" id="GO:0006098">
    <property type="term" value="P:pentose-phosphate shunt"/>
    <property type="evidence" value="ECO:0007669"/>
    <property type="project" value="TreeGrafter"/>
</dbReference>
<dbReference type="InterPro" id="IPR005474">
    <property type="entry name" value="Transketolase_N"/>
</dbReference>
<dbReference type="SUPFAM" id="SSF52922">
    <property type="entry name" value="TK C-terminal domain-like"/>
    <property type="match status" value="1"/>
</dbReference>
<feature type="binding site" evidence="13">
    <location>
        <position position="443"/>
    </location>
    <ligand>
        <name>thiamine diphosphate</name>
        <dbReference type="ChEBI" id="CHEBI:58937"/>
    </ligand>
</feature>
<feature type="binding site" evidence="13">
    <location>
        <position position="192"/>
    </location>
    <ligand>
        <name>thiamine diphosphate</name>
        <dbReference type="ChEBI" id="CHEBI:58937"/>
    </ligand>
</feature>
<feature type="binding site" evidence="14">
    <location>
        <position position="162"/>
    </location>
    <ligand>
        <name>Mg(2+)</name>
        <dbReference type="ChEBI" id="CHEBI:18420"/>
    </ligand>
</feature>
<reference evidence="19" key="1">
    <citation type="submission" date="2022-03" db="EMBL/GenBank/DDBJ databases">
        <title>Draft Genome Sequence of Firmicute Strain S0AB, a Heterotrophic Iron/Sulfur-Oxidizing Extreme Acidophile.</title>
        <authorList>
            <person name="Vergara E."/>
            <person name="Pakostova E."/>
            <person name="Johnson D.B."/>
            <person name="Holmes D.S."/>
        </authorList>
    </citation>
    <scope>NUCLEOTIDE SEQUENCE</scope>
    <source>
        <strain evidence="19">S0AB</strain>
    </source>
</reference>
<keyword evidence="5 16" id="KW-0808">Transferase</keyword>
<dbReference type="EMBL" id="JALBUF010000001">
    <property type="protein sequence ID" value="MCI0182465.1"/>
    <property type="molecule type" value="Genomic_DNA"/>
</dbReference>
<feature type="active site" description="Proton donor" evidence="11">
    <location>
        <position position="417"/>
    </location>
</feature>
<feature type="binding site" evidence="14">
    <location>
        <position position="192"/>
    </location>
    <ligand>
        <name>Mg(2+)</name>
        <dbReference type="ChEBI" id="CHEBI:18420"/>
    </ligand>
</feature>
<dbReference type="AlphaFoldDB" id="A0A9X1V820"/>
<feature type="binding site" evidence="13">
    <location>
        <position position="268"/>
    </location>
    <ligand>
        <name>thiamine diphosphate</name>
        <dbReference type="ChEBI" id="CHEBI:58937"/>
    </ligand>
</feature>
<dbReference type="InterPro" id="IPR005475">
    <property type="entry name" value="Transketolase-like_Pyr-bd"/>
</dbReference>
<evidence type="ECO:0000256" key="12">
    <source>
        <dbReference type="PIRSR" id="PIRSR605478-2"/>
    </source>
</evidence>
<dbReference type="InterPro" id="IPR055152">
    <property type="entry name" value="Transketolase-like_C_2"/>
</dbReference>
<comment type="catalytic activity">
    <reaction evidence="9 16">
        <text>D-sedoheptulose 7-phosphate + D-glyceraldehyde 3-phosphate = aldehydo-D-ribose 5-phosphate + D-xylulose 5-phosphate</text>
        <dbReference type="Rhea" id="RHEA:10508"/>
        <dbReference type="ChEBI" id="CHEBI:57483"/>
        <dbReference type="ChEBI" id="CHEBI:57737"/>
        <dbReference type="ChEBI" id="CHEBI:58273"/>
        <dbReference type="ChEBI" id="CHEBI:59776"/>
        <dbReference type="EC" id="2.2.1.1"/>
    </reaction>
</comment>
<comment type="similarity">
    <text evidence="1 16">Belongs to the transketolase family.</text>
</comment>
<dbReference type="NCBIfam" id="TIGR00232">
    <property type="entry name" value="tktlase_bact"/>
    <property type="match status" value="1"/>
</dbReference>
<evidence type="ECO:0000256" key="8">
    <source>
        <dbReference type="ARBA" id="ARBA00023052"/>
    </source>
</evidence>
<feature type="binding site" evidence="12">
    <location>
        <position position="475"/>
    </location>
    <ligand>
        <name>substrate</name>
    </ligand>
</feature>
<protein>
    <recommendedName>
        <fullName evidence="4 10">Transketolase</fullName>
        <ecNumber evidence="3 10">2.2.1.1</ecNumber>
    </recommendedName>
</protein>
<dbReference type="FunFam" id="3.40.50.970:FF:000004">
    <property type="entry name" value="Transketolase"/>
    <property type="match status" value="1"/>
</dbReference>
<comment type="cofactor">
    <cofactor evidence="16">
        <name>Mg(2+)</name>
        <dbReference type="ChEBI" id="CHEBI:18420"/>
    </cofactor>
    <cofactor evidence="16">
        <name>Ca(2+)</name>
        <dbReference type="ChEBI" id="CHEBI:29108"/>
    </cofactor>
    <cofactor evidence="16">
        <name>Mn(2+)</name>
        <dbReference type="ChEBI" id="CHEBI:29035"/>
    </cofactor>
    <cofactor evidence="16">
        <name>Co(2+)</name>
        <dbReference type="ChEBI" id="CHEBI:48828"/>
    </cofactor>
    <text evidence="16">Binds 1 Mg(2+) ion per subunit. Can also utilize other divalent metal cations, such as Ca(2+), Mn(2+) and Co(2+).</text>
</comment>
<dbReference type="Pfam" id="PF00456">
    <property type="entry name" value="Transketolase_N"/>
    <property type="match status" value="1"/>
</dbReference>
<keyword evidence="20" id="KW-1185">Reference proteome</keyword>
<evidence type="ECO:0000256" key="6">
    <source>
        <dbReference type="ARBA" id="ARBA00022723"/>
    </source>
</evidence>
<keyword evidence="7 14" id="KW-0460">Magnesium</keyword>
<evidence type="ECO:0000256" key="3">
    <source>
        <dbReference type="ARBA" id="ARBA00013152"/>
    </source>
</evidence>
<feature type="binding site" evidence="12">
    <location>
        <position position="363"/>
    </location>
    <ligand>
        <name>substrate</name>
    </ligand>
</feature>
<comment type="cofactor">
    <cofactor evidence="13">
        <name>thiamine diphosphate</name>
        <dbReference type="ChEBI" id="CHEBI:58937"/>
    </cofactor>
    <text evidence="13">Binds 1 thiamine pyrophosphate per subunit. During the reaction, the substrate forms a covalent intermediate with the cofactor.</text>
</comment>
<dbReference type="PANTHER" id="PTHR43522">
    <property type="entry name" value="TRANSKETOLASE"/>
    <property type="match status" value="1"/>
</dbReference>
<dbReference type="Pfam" id="PF22613">
    <property type="entry name" value="Transketolase_C_1"/>
    <property type="match status" value="1"/>
</dbReference>
<dbReference type="SUPFAM" id="SSF52518">
    <property type="entry name" value="Thiamin diphosphate-binding fold (THDP-binding)"/>
    <property type="match status" value="2"/>
</dbReference>
<dbReference type="Proteomes" id="UP001139263">
    <property type="component" value="Unassembled WGS sequence"/>
</dbReference>
<dbReference type="InterPro" id="IPR009014">
    <property type="entry name" value="Transketo_C/PFOR_II"/>
</dbReference>
<evidence type="ECO:0000313" key="20">
    <source>
        <dbReference type="Proteomes" id="UP001139263"/>
    </source>
</evidence>
<evidence type="ECO:0000259" key="18">
    <source>
        <dbReference type="SMART" id="SM00861"/>
    </source>
</evidence>
<evidence type="ECO:0000256" key="13">
    <source>
        <dbReference type="PIRSR" id="PIRSR605478-3"/>
    </source>
</evidence>
<dbReference type="Pfam" id="PF02779">
    <property type="entry name" value="Transket_pyr"/>
    <property type="match status" value="1"/>
</dbReference>
<dbReference type="CDD" id="cd02012">
    <property type="entry name" value="TPP_TK"/>
    <property type="match status" value="1"/>
</dbReference>
<dbReference type="GO" id="GO:0005829">
    <property type="term" value="C:cytosol"/>
    <property type="evidence" value="ECO:0007669"/>
    <property type="project" value="TreeGrafter"/>
</dbReference>
<feature type="binding site" evidence="13">
    <location>
        <position position="163"/>
    </location>
    <ligand>
        <name>thiamine diphosphate</name>
        <dbReference type="ChEBI" id="CHEBI:58937"/>
    </ligand>
</feature>
<comment type="cofactor">
    <cofactor evidence="14">
        <name>Mg(2+)</name>
        <dbReference type="ChEBI" id="CHEBI:18420"/>
    </cofactor>
    <text evidence="14">Binds 1 Mg(2+) ion per subunit. Can also utilize other divalent metal cations, such as Ca(2+), Mn(2+) and Co(2+).</text>
</comment>
<evidence type="ECO:0000256" key="17">
    <source>
        <dbReference type="SAM" id="MobiDB-lite"/>
    </source>
</evidence>
<dbReference type="Gene3D" id="3.40.50.920">
    <property type="match status" value="1"/>
</dbReference>
<dbReference type="InterPro" id="IPR005478">
    <property type="entry name" value="Transketolase_bac-like"/>
</dbReference>
<dbReference type="SMART" id="SM00861">
    <property type="entry name" value="Transket_pyr"/>
    <property type="match status" value="1"/>
</dbReference>
<evidence type="ECO:0000256" key="15">
    <source>
        <dbReference type="PIRSR" id="PIRSR605478-5"/>
    </source>
</evidence>
<dbReference type="RefSeq" id="WP_241712056.1">
    <property type="nucleotide sequence ID" value="NZ_JALBUF010000001.1"/>
</dbReference>
<dbReference type="CDD" id="cd07033">
    <property type="entry name" value="TPP_PYR_DXS_TK_like"/>
    <property type="match status" value="1"/>
</dbReference>
<feature type="binding site" evidence="12">
    <location>
        <position position="268"/>
    </location>
    <ligand>
        <name>substrate</name>
    </ligand>
</feature>
<accession>A0A9X1V820</accession>
<feature type="binding site" evidence="12">
    <location>
        <position position="467"/>
    </location>
    <ligand>
        <name>substrate</name>
    </ligand>
</feature>
<gene>
    <name evidence="19" type="primary">tkt</name>
    <name evidence="19" type="ORF">MM817_00725</name>
</gene>
<feature type="binding site" evidence="14">
    <location>
        <position position="194"/>
    </location>
    <ligand>
        <name>Mg(2+)</name>
        <dbReference type="ChEBI" id="CHEBI:18420"/>
    </ligand>
</feature>
<feature type="domain" description="Transketolase-like pyrimidine-binding" evidence="18">
    <location>
        <begin position="360"/>
        <end position="531"/>
    </location>
</feature>
<dbReference type="InterPro" id="IPR049557">
    <property type="entry name" value="Transketolase_CS"/>
</dbReference>
<feature type="binding site" evidence="13">
    <location>
        <position position="73"/>
    </location>
    <ligand>
        <name>thiamine diphosphate</name>
        <dbReference type="ChEBI" id="CHEBI:58937"/>
    </ligand>
</feature>
<evidence type="ECO:0000256" key="7">
    <source>
        <dbReference type="ARBA" id="ARBA00022842"/>
    </source>
</evidence>
<dbReference type="FunFam" id="3.40.50.920:FF:000003">
    <property type="entry name" value="Transketolase"/>
    <property type="match status" value="1"/>
</dbReference>
<keyword evidence="6 14" id="KW-0479">Metal-binding</keyword>
<feature type="site" description="Important for catalytic activity" evidence="15">
    <location>
        <position position="33"/>
    </location>
</feature>
<dbReference type="Gene3D" id="3.40.50.970">
    <property type="match status" value="2"/>
</dbReference>
<dbReference type="GO" id="GO:0004802">
    <property type="term" value="F:transketolase activity"/>
    <property type="evidence" value="ECO:0007669"/>
    <property type="project" value="UniProtKB-UniRule"/>
</dbReference>
<dbReference type="FunFam" id="3.40.50.970:FF:000003">
    <property type="entry name" value="Transketolase"/>
    <property type="match status" value="1"/>
</dbReference>
<dbReference type="InterPro" id="IPR033247">
    <property type="entry name" value="Transketolase_fam"/>
</dbReference>
<sequence>MQDHSVMTALDELTITTLRTLCIDSVERANSGHPGLPMGAAPMAYTLWHSFLRHNPKNPSFVNRDRFVLSAGHGSTLLYSLLHLFGYDLSIDDLKQFRQWGSKTPGHPERGHTPGVETTTGPLGQGIANAVGMAMVERFLAATYNRKDFPLFDHHTYALVGDGDLMEGISYEAVSLAGHLALDKLIVLYDSNDISLDGPTDKAFTEDVRARFIAAQWNVLRVDDGNDVVAIEQALHTAQAQTGHPTLIEVRTTIGFGSPARQGTSKAHGMPLGSDEALLTKKAYGWNYTESHTVPDEVRQYLAPSIAKGIQLEREWNELLQRYTVQYSDLAREIELIVHGRLPENWDADLPTYTKDSSELATRQASGQAINALAKHIPNLCGGSADLASSNETTMKEETVFSPENYGGRNIWFGVREHAMGAILNGMAAHGGVRVYGATFLVFSDYLRPAIRLAGLMKLPVTYVFTHDSIGVGEDGPTHQPIEQLASLRMIPNVILIRPADANETIAAWRYTMSQQEHPVALALTRQKLPILPGTDQSATDGVARGAYIISPEHKEHIDVILIASGSEVSLALEAKKQLEQQDVSVRLVSIPSFQLFEMQEQAYRESILPTQVTARVGIEMAHPFGWDRYVGSTGEIIAIDHFGASAPLPELMKHFGFTKEAVIQAALRSMERGKA</sequence>
<dbReference type="InterPro" id="IPR020826">
    <property type="entry name" value="Transketolase_BS"/>
</dbReference>
<proteinExistence type="inferred from homology"/>
<evidence type="ECO:0000256" key="16">
    <source>
        <dbReference type="RuleBase" id="RU004996"/>
    </source>
</evidence>
<keyword evidence="8 13" id="KW-0786">Thiamine pyrophosphate</keyword>
<feature type="region of interest" description="Disordered" evidence="17">
    <location>
        <begin position="101"/>
        <end position="122"/>
    </location>
</feature>
<feature type="site" description="Important for catalytic activity" evidence="15">
    <location>
        <position position="268"/>
    </location>
</feature>
<evidence type="ECO:0000256" key="11">
    <source>
        <dbReference type="PIRSR" id="PIRSR605478-1"/>
    </source>
</evidence>
<keyword evidence="16" id="KW-0106">Calcium</keyword>
<dbReference type="PANTHER" id="PTHR43522:SF2">
    <property type="entry name" value="TRANSKETOLASE 1-RELATED"/>
    <property type="match status" value="1"/>
</dbReference>
<dbReference type="PROSITE" id="PS00802">
    <property type="entry name" value="TRANSKETOLASE_2"/>
    <property type="match status" value="1"/>
</dbReference>
<dbReference type="GO" id="GO:0046872">
    <property type="term" value="F:metal ion binding"/>
    <property type="evidence" value="ECO:0007669"/>
    <property type="project" value="UniProtKB-KW"/>
</dbReference>
<evidence type="ECO:0000256" key="14">
    <source>
        <dbReference type="PIRSR" id="PIRSR605478-4"/>
    </source>
</evidence>
<feature type="binding site" evidence="12">
    <location>
        <position position="33"/>
    </location>
    <ligand>
        <name>substrate</name>
    </ligand>
</feature>
<dbReference type="InterPro" id="IPR029061">
    <property type="entry name" value="THDP-binding"/>
</dbReference>
<evidence type="ECO:0000256" key="2">
    <source>
        <dbReference type="ARBA" id="ARBA00011738"/>
    </source>
</evidence>
<feature type="binding site" evidence="13">
    <location>
        <begin position="121"/>
        <end position="123"/>
    </location>
    <ligand>
        <name>thiamine diphosphate</name>
        <dbReference type="ChEBI" id="CHEBI:58937"/>
    </ligand>
</feature>
<dbReference type="EC" id="2.2.1.1" evidence="3 10"/>
<feature type="binding site" evidence="12">
    <location>
        <position position="526"/>
    </location>
    <ligand>
        <name>substrate</name>
    </ligand>
</feature>
<evidence type="ECO:0000256" key="1">
    <source>
        <dbReference type="ARBA" id="ARBA00007131"/>
    </source>
</evidence>
<evidence type="ECO:0000256" key="9">
    <source>
        <dbReference type="ARBA" id="ARBA00049473"/>
    </source>
</evidence>
<feature type="binding site" evidence="12">
    <location>
        <position position="390"/>
    </location>
    <ligand>
        <name>substrate</name>
    </ligand>
</feature>
<evidence type="ECO:0000256" key="5">
    <source>
        <dbReference type="ARBA" id="ARBA00022679"/>
    </source>
</evidence>
<comment type="subunit">
    <text evidence="2 16">Homodimer.</text>
</comment>
<comment type="caution">
    <text evidence="19">The sequence shown here is derived from an EMBL/GenBank/DDBJ whole genome shotgun (WGS) entry which is preliminary data.</text>
</comment>
<dbReference type="PROSITE" id="PS00801">
    <property type="entry name" value="TRANSKETOLASE_1"/>
    <property type="match status" value="1"/>
</dbReference>
<evidence type="ECO:0000256" key="4">
    <source>
        <dbReference type="ARBA" id="ARBA00016662"/>
    </source>
</evidence>
<evidence type="ECO:0000313" key="19">
    <source>
        <dbReference type="EMBL" id="MCI0182465.1"/>
    </source>
</evidence>
<name>A0A9X1V820_9BACL</name>